<sequence>MKSWPLLLSLPLLLTACGLRPVYGGGANGAVAQTLGHVDVQPIAGKNGWLMRNALNDRLAAMQQGGSGPRYKLVVKLDDQISGFGLRSDAAVTRERRTLRARYQLVDEATGAQLLDDSAGSDAGIDVTSSEYATIAAEDTALERLSQTVADQIIARLALYASRDAAP</sequence>
<dbReference type="PROSITE" id="PS51257">
    <property type="entry name" value="PROKAR_LIPOPROTEIN"/>
    <property type="match status" value="1"/>
</dbReference>
<dbReference type="InterPro" id="IPR007485">
    <property type="entry name" value="LPS_assembly_LptE"/>
</dbReference>
<dbReference type="Proteomes" id="UP000217141">
    <property type="component" value="Chromosome I"/>
</dbReference>
<dbReference type="Pfam" id="PF04390">
    <property type="entry name" value="LptE"/>
    <property type="match status" value="1"/>
</dbReference>
<organism evidence="1 2">
    <name type="scientific">Sphingobium xenophagum</name>
    <dbReference type="NCBI Taxonomy" id="121428"/>
    <lineage>
        <taxon>Bacteria</taxon>
        <taxon>Pseudomonadati</taxon>
        <taxon>Pseudomonadota</taxon>
        <taxon>Alphaproteobacteria</taxon>
        <taxon>Sphingomonadales</taxon>
        <taxon>Sphingomonadaceae</taxon>
        <taxon>Sphingobium</taxon>
    </lineage>
</organism>
<gene>
    <name evidence="1" type="ORF">CJD35_05790</name>
</gene>
<dbReference type="Gene3D" id="3.30.160.150">
    <property type="entry name" value="Lipoprotein like domain"/>
    <property type="match status" value="1"/>
</dbReference>
<name>A0A249MWJ7_SPHXE</name>
<accession>A0A249MWJ7</accession>
<dbReference type="KEGG" id="shyd:CJD35_05790"/>
<dbReference type="EMBL" id="CP022745">
    <property type="protein sequence ID" value="ASY45662.1"/>
    <property type="molecule type" value="Genomic_DNA"/>
</dbReference>
<dbReference type="AlphaFoldDB" id="A0A249MWJ7"/>
<dbReference type="GO" id="GO:0043165">
    <property type="term" value="P:Gram-negative-bacterium-type cell outer membrane assembly"/>
    <property type="evidence" value="ECO:0007669"/>
    <property type="project" value="InterPro"/>
</dbReference>
<reference evidence="1 2" key="1">
    <citation type="submission" date="2017-08" db="EMBL/GenBank/DDBJ databases">
        <title>Whole Genome Sequence of Sphingobium hydrophobicum C1: Insights into Adaption to the Electronic-waste Contaminated Sediment.</title>
        <authorList>
            <person name="Song D."/>
            <person name="Chen X."/>
            <person name="Xu M."/>
        </authorList>
    </citation>
    <scope>NUCLEOTIDE SEQUENCE [LARGE SCALE GENOMIC DNA]</scope>
    <source>
        <strain evidence="1 2">C1</strain>
    </source>
</reference>
<dbReference type="RefSeq" id="WP_017183188.1">
    <property type="nucleotide sequence ID" value="NZ_CP022745.1"/>
</dbReference>
<evidence type="ECO:0008006" key="3">
    <source>
        <dbReference type="Google" id="ProtNLM"/>
    </source>
</evidence>
<evidence type="ECO:0000313" key="2">
    <source>
        <dbReference type="Proteomes" id="UP000217141"/>
    </source>
</evidence>
<dbReference type="GO" id="GO:0019867">
    <property type="term" value="C:outer membrane"/>
    <property type="evidence" value="ECO:0007669"/>
    <property type="project" value="InterPro"/>
</dbReference>
<protein>
    <recommendedName>
        <fullName evidence="3">LPS-assembly lipoprotein</fullName>
    </recommendedName>
</protein>
<proteinExistence type="predicted"/>
<evidence type="ECO:0000313" key="1">
    <source>
        <dbReference type="EMBL" id="ASY45662.1"/>
    </source>
</evidence>